<dbReference type="Gene3D" id="3.40.50.10790">
    <property type="entry name" value="S-adenosyl-l-methionine hydroxide adenosyltransferase, N-terminal"/>
    <property type="match status" value="1"/>
</dbReference>
<reference evidence="5" key="1">
    <citation type="journal article" date="2014" name="Int. J. Syst. Evol. Microbiol.">
        <title>Complete genome sequence of Corynebacterium casei LMG S-19264T (=DSM 44701T), isolated from a smear-ripened cheese.</title>
        <authorList>
            <consortium name="US DOE Joint Genome Institute (JGI-PGF)"/>
            <person name="Walter F."/>
            <person name="Albersmeier A."/>
            <person name="Kalinowski J."/>
            <person name="Ruckert C."/>
        </authorList>
    </citation>
    <scope>NUCLEOTIDE SEQUENCE</scope>
    <source>
        <strain evidence="5">JCM 10088</strain>
    </source>
</reference>
<gene>
    <name evidence="5" type="ORF">GCM10007981_02350</name>
</gene>
<dbReference type="InterPro" id="IPR023227">
    <property type="entry name" value="SAM_OH_AdoTrfase_C_sf"/>
</dbReference>
<keyword evidence="1" id="KW-0949">S-adenosyl-L-methionine</keyword>
<keyword evidence="6" id="KW-1185">Reference proteome</keyword>
<dbReference type="AlphaFoldDB" id="A0A830GU91"/>
<dbReference type="RefSeq" id="WP_188595642.1">
    <property type="nucleotide sequence ID" value="NZ_BMNL01000001.1"/>
</dbReference>
<evidence type="ECO:0000256" key="1">
    <source>
        <dbReference type="ARBA" id="ARBA00022691"/>
    </source>
</evidence>
<dbReference type="EMBL" id="BMNL01000001">
    <property type="protein sequence ID" value="GGP19284.1"/>
    <property type="molecule type" value="Genomic_DNA"/>
</dbReference>
<dbReference type="InterPro" id="IPR023228">
    <property type="entry name" value="SAM_OH_AdoTrfase_N_sf"/>
</dbReference>
<evidence type="ECO:0000259" key="3">
    <source>
        <dbReference type="Pfam" id="PF01887"/>
    </source>
</evidence>
<evidence type="ECO:0000256" key="2">
    <source>
        <dbReference type="ARBA" id="ARBA00024035"/>
    </source>
</evidence>
<dbReference type="PANTHER" id="PTHR35092">
    <property type="entry name" value="CHLORINASE MJ1651"/>
    <property type="match status" value="1"/>
</dbReference>
<dbReference type="InterPro" id="IPR046470">
    <property type="entry name" value="SAM_HAT_C"/>
</dbReference>
<feature type="domain" description="S-adenosyl-l-methionine hydroxide adenosyltransferase C-terminal" evidence="4">
    <location>
        <begin position="168"/>
        <end position="252"/>
    </location>
</feature>
<dbReference type="Gene3D" id="2.40.30.90">
    <property type="entry name" value="Bacterial fluorinating enzyme like"/>
    <property type="match status" value="1"/>
</dbReference>
<evidence type="ECO:0000313" key="6">
    <source>
        <dbReference type="Proteomes" id="UP000610960"/>
    </source>
</evidence>
<evidence type="ECO:0000259" key="4">
    <source>
        <dbReference type="Pfam" id="PF20257"/>
    </source>
</evidence>
<dbReference type="Pfam" id="PF20257">
    <property type="entry name" value="SAM_HAT_C"/>
    <property type="match status" value="1"/>
</dbReference>
<dbReference type="InterPro" id="IPR046469">
    <property type="entry name" value="SAM_HAT_N"/>
</dbReference>
<dbReference type="Pfam" id="PF01887">
    <property type="entry name" value="SAM_HAT_N"/>
    <property type="match status" value="1"/>
</dbReference>
<evidence type="ECO:0000313" key="5">
    <source>
        <dbReference type="EMBL" id="GGP19284.1"/>
    </source>
</evidence>
<reference evidence="5" key="2">
    <citation type="submission" date="2020-09" db="EMBL/GenBank/DDBJ databases">
        <authorList>
            <person name="Sun Q."/>
            <person name="Ohkuma M."/>
        </authorList>
    </citation>
    <scope>NUCLEOTIDE SEQUENCE</scope>
    <source>
        <strain evidence="5">JCM 10088</strain>
    </source>
</reference>
<dbReference type="PANTHER" id="PTHR35092:SF1">
    <property type="entry name" value="CHLORINASE MJ1651"/>
    <property type="match status" value="1"/>
</dbReference>
<dbReference type="OrthoDB" id="372224at2157"/>
<protein>
    <recommendedName>
        <fullName evidence="7">SAM-dependent chlorinase/fluorinase</fullName>
    </recommendedName>
</protein>
<dbReference type="InterPro" id="IPR002747">
    <property type="entry name" value="SAM_OH_AdoTrfase"/>
</dbReference>
<comment type="caution">
    <text evidence="5">The sequence shown here is derived from an EMBL/GenBank/DDBJ whole genome shotgun (WGS) entry which is preliminary data.</text>
</comment>
<evidence type="ECO:0008006" key="7">
    <source>
        <dbReference type="Google" id="ProtNLM"/>
    </source>
</evidence>
<name>A0A830GU91_9CREN</name>
<dbReference type="SUPFAM" id="SSF101852">
    <property type="entry name" value="Bacterial fluorinating enzyme, C-terminal domain"/>
    <property type="match status" value="1"/>
</dbReference>
<proteinExistence type="inferred from homology"/>
<dbReference type="SUPFAM" id="SSF102522">
    <property type="entry name" value="Bacterial fluorinating enzyme, N-terminal domain"/>
    <property type="match status" value="1"/>
</dbReference>
<sequence>MAVITLLTDFGLTDYFVPSMKGVILSINPSATIIDITHDVPKFNVLRAAFILKSAYKWFPKGTIHVVVVDPGVGTPRKPIAIRGRSHVFVGPDNGVLSLAAEEDGVVEAREIKSSGNASFTFHGRDIFAPIAARLSAGIEFSDVGPVTEFQRLELMKPHWADGFLAAMIIYVDSFGNAFTNVTADQLQVDYGTALDVELQSGSRVRVRLERSYGYVPPGEPLALINSEGYLELAVNQGSFADRFKVVSGASIRIIPVR</sequence>
<feature type="domain" description="S-adenosyl-l-methionine hydroxide adenosyltransferase N-terminal" evidence="3">
    <location>
        <begin position="4"/>
        <end position="145"/>
    </location>
</feature>
<comment type="similarity">
    <text evidence="2">Belongs to the SAM hydrolase / SAM-dependent halogenase family.</text>
</comment>
<accession>A0A830GU91</accession>
<dbReference type="Proteomes" id="UP000610960">
    <property type="component" value="Unassembled WGS sequence"/>
</dbReference>
<dbReference type="PIRSF" id="PIRSF006779">
    <property type="entry name" value="UCP006779"/>
    <property type="match status" value="1"/>
</dbReference>
<organism evidence="5 6">
    <name type="scientific">Thermocladium modestius</name>
    <dbReference type="NCBI Taxonomy" id="62609"/>
    <lineage>
        <taxon>Archaea</taxon>
        <taxon>Thermoproteota</taxon>
        <taxon>Thermoprotei</taxon>
        <taxon>Thermoproteales</taxon>
        <taxon>Thermoproteaceae</taxon>
        <taxon>Thermocladium</taxon>
    </lineage>
</organism>